<feature type="signal peptide" evidence="19">
    <location>
        <begin position="1"/>
        <end position="22"/>
    </location>
</feature>
<evidence type="ECO:0000256" key="10">
    <source>
        <dbReference type="ARBA" id="ARBA00022963"/>
    </source>
</evidence>
<evidence type="ECO:0000256" key="1">
    <source>
        <dbReference type="ARBA" id="ARBA00001024"/>
    </source>
</evidence>
<dbReference type="GO" id="GO:0004620">
    <property type="term" value="F:phospholipase activity"/>
    <property type="evidence" value="ECO:0007669"/>
    <property type="project" value="EnsemblFungi"/>
</dbReference>
<keyword evidence="10" id="KW-0442">Lipid degradation</keyword>
<evidence type="ECO:0000256" key="19">
    <source>
        <dbReference type="SAM" id="SignalP"/>
    </source>
</evidence>
<keyword evidence="19" id="KW-0732">Signal</keyword>
<keyword evidence="15" id="KW-0472">Membrane</keyword>
<evidence type="ECO:0000313" key="21">
    <source>
        <dbReference type="EMBL" id="EPX74680.1"/>
    </source>
</evidence>
<name>S9R935_SCHOY</name>
<feature type="domain" description="Fungal lipase-type" evidence="20">
    <location>
        <begin position="266"/>
        <end position="293"/>
    </location>
</feature>
<dbReference type="InterPro" id="IPR029058">
    <property type="entry name" value="AB_hydrolase_fold"/>
</dbReference>
<evidence type="ECO:0000256" key="12">
    <source>
        <dbReference type="ARBA" id="ARBA00022989"/>
    </source>
</evidence>
<dbReference type="PANTHER" id="PTHR47175:SF2">
    <property type="entry name" value="LIPASE ATG15-RELATED"/>
    <property type="match status" value="1"/>
</dbReference>
<evidence type="ECO:0000256" key="9">
    <source>
        <dbReference type="ARBA" id="ARBA00022801"/>
    </source>
</evidence>
<keyword evidence="22" id="KW-1185">Reference proteome</keyword>
<evidence type="ECO:0000256" key="14">
    <source>
        <dbReference type="ARBA" id="ARBA00023098"/>
    </source>
</evidence>
<evidence type="ECO:0000256" key="2">
    <source>
        <dbReference type="ARBA" id="ARBA00004270"/>
    </source>
</evidence>
<dbReference type="OrthoDB" id="58570at2759"/>
<dbReference type="FunFam" id="3.40.50.1820:FF:000129">
    <property type="entry name" value="Autophagy related lipase Atg15, putative"/>
    <property type="match status" value="1"/>
</dbReference>
<evidence type="ECO:0000256" key="11">
    <source>
        <dbReference type="ARBA" id="ARBA00022968"/>
    </source>
</evidence>
<dbReference type="GO" id="GO:0032585">
    <property type="term" value="C:multivesicular body membrane"/>
    <property type="evidence" value="ECO:0007669"/>
    <property type="project" value="UniProtKB-SubCell"/>
</dbReference>
<dbReference type="GeneID" id="25031140"/>
<dbReference type="InterPro" id="IPR050805">
    <property type="entry name" value="ATG15_Lipase"/>
</dbReference>
<dbReference type="GO" id="GO:0005775">
    <property type="term" value="C:vacuolar lumen"/>
    <property type="evidence" value="ECO:0007669"/>
    <property type="project" value="EnsemblFungi"/>
</dbReference>
<evidence type="ECO:0000256" key="16">
    <source>
        <dbReference type="ARBA" id="ARBA00023180"/>
    </source>
</evidence>
<reference evidence="21 22" key="1">
    <citation type="journal article" date="2011" name="Science">
        <title>Comparative functional genomics of the fission yeasts.</title>
        <authorList>
            <person name="Rhind N."/>
            <person name="Chen Z."/>
            <person name="Yassour M."/>
            <person name="Thompson D.A."/>
            <person name="Haas B.J."/>
            <person name="Habib N."/>
            <person name="Wapinski I."/>
            <person name="Roy S."/>
            <person name="Lin M.F."/>
            <person name="Heiman D.I."/>
            <person name="Young S.K."/>
            <person name="Furuya K."/>
            <person name="Guo Y."/>
            <person name="Pidoux A."/>
            <person name="Chen H.M."/>
            <person name="Robbertse B."/>
            <person name="Goldberg J.M."/>
            <person name="Aoki K."/>
            <person name="Bayne E.H."/>
            <person name="Berlin A.M."/>
            <person name="Desjardins C.A."/>
            <person name="Dobbs E."/>
            <person name="Dukaj L."/>
            <person name="Fan L."/>
            <person name="FitzGerald M.G."/>
            <person name="French C."/>
            <person name="Gujja S."/>
            <person name="Hansen K."/>
            <person name="Keifenheim D."/>
            <person name="Levin J.Z."/>
            <person name="Mosher R.A."/>
            <person name="Mueller C.A."/>
            <person name="Pfiffner J."/>
            <person name="Priest M."/>
            <person name="Russ C."/>
            <person name="Smialowska A."/>
            <person name="Swoboda P."/>
            <person name="Sykes S.M."/>
            <person name="Vaughn M."/>
            <person name="Vengrova S."/>
            <person name="Yoder R."/>
            <person name="Zeng Q."/>
            <person name="Allshire R."/>
            <person name="Baulcombe D."/>
            <person name="Birren B.W."/>
            <person name="Brown W."/>
            <person name="Ekwall K."/>
            <person name="Kellis M."/>
            <person name="Leatherwood J."/>
            <person name="Levin H."/>
            <person name="Margalit H."/>
            <person name="Martienssen R."/>
            <person name="Nieduszynski C.A."/>
            <person name="Spatafora J.W."/>
            <person name="Friedman N."/>
            <person name="Dalgaard J.Z."/>
            <person name="Baumann P."/>
            <person name="Niki H."/>
            <person name="Regev A."/>
            <person name="Nusbaum C."/>
        </authorList>
    </citation>
    <scope>NUCLEOTIDE SEQUENCE [LARGE SCALE GENOMIC DNA]</scope>
    <source>
        <strain evidence="22">yFS286</strain>
    </source>
</reference>
<keyword evidence="7" id="KW-0812">Transmembrane</keyword>
<feature type="chain" id="PRO_5004568458" description="triacylglycerol lipase" evidence="19">
    <location>
        <begin position="23"/>
        <end position="423"/>
    </location>
</feature>
<dbReference type="GO" id="GO:0046461">
    <property type="term" value="P:neutral lipid catabolic process"/>
    <property type="evidence" value="ECO:0007669"/>
    <property type="project" value="EnsemblFungi"/>
</dbReference>
<evidence type="ECO:0000256" key="5">
    <source>
        <dbReference type="ARBA" id="ARBA00011137"/>
    </source>
</evidence>
<keyword evidence="8" id="KW-0967">Endosome</keyword>
<dbReference type="Gene3D" id="3.40.50.1820">
    <property type="entry name" value="alpha/beta hydrolase"/>
    <property type="match status" value="1"/>
</dbReference>
<dbReference type="EMBL" id="KE503206">
    <property type="protein sequence ID" value="EPX74680.1"/>
    <property type="molecule type" value="Genomic_DNA"/>
</dbReference>
<dbReference type="GO" id="GO:0034496">
    <property type="term" value="P:multivesicular body membrane disassembly"/>
    <property type="evidence" value="ECO:0007669"/>
    <property type="project" value="EnsemblFungi"/>
</dbReference>
<dbReference type="PANTHER" id="PTHR47175">
    <property type="entry name" value="LIPASE ATG15-RELATED"/>
    <property type="match status" value="1"/>
</dbReference>
<evidence type="ECO:0000256" key="17">
    <source>
        <dbReference type="ARBA" id="ARBA00024663"/>
    </source>
</evidence>
<dbReference type="GO" id="GO:0000425">
    <property type="term" value="P:pexophagy"/>
    <property type="evidence" value="ECO:0007669"/>
    <property type="project" value="EnsemblFungi"/>
</dbReference>
<dbReference type="GO" id="GO:0005774">
    <property type="term" value="C:vacuolar membrane"/>
    <property type="evidence" value="ECO:0007669"/>
    <property type="project" value="EnsemblFungi"/>
</dbReference>
<evidence type="ECO:0000313" key="22">
    <source>
        <dbReference type="Proteomes" id="UP000016088"/>
    </source>
</evidence>
<accession>S9R935</accession>
<dbReference type="CDD" id="cd00519">
    <property type="entry name" value="Lipase_3"/>
    <property type="match status" value="1"/>
</dbReference>
<evidence type="ECO:0000256" key="6">
    <source>
        <dbReference type="ARBA" id="ARBA00013279"/>
    </source>
</evidence>
<dbReference type="GO" id="GO:0005783">
    <property type="term" value="C:endoplasmic reticulum"/>
    <property type="evidence" value="ECO:0007669"/>
    <property type="project" value="EnsemblFungi"/>
</dbReference>
<evidence type="ECO:0000256" key="4">
    <source>
        <dbReference type="ARBA" id="ARBA00010701"/>
    </source>
</evidence>
<evidence type="ECO:0000256" key="7">
    <source>
        <dbReference type="ARBA" id="ARBA00022692"/>
    </source>
</evidence>
<keyword evidence="12" id="KW-1133">Transmembrane helix</keyword>
<comment type="catalytic activity">
    <reaction evidence="1">
        <text>a triacylglycerol + H2O = a diacylglycerol + a fatty acid + H(+)</text>
        <dbReference type="Rhea" id="RHEA:12044"/>
        <dbReference type="ChEBI" id="CHEBI:15377"/>
        <dbReference type="ChEBI" id="CHEBI:15378"/>
        <dbReference type="ChEBI" id="CHEBI:17855"/>
        <dbReference type="ChEBI" id="CHEBI:18035"/>
        <dbReference type="ChEBI" id="CHEBI:28868"/>
        <dbReference type="EC" id="3.1.1.3"/>
    </reaction>
</comment>
<evidence type="ECO:0000256" key="15">
    <source>
        <dbReference type="ARBA" id="ARBA00023136"/>
    </source>
</evidence>
<keyword evidence="14" id="KW-0443">Lipid metabolism</keyword>
<comment type="subcellular location">
    <subcellularLocation>
        <location evidence="3">Endosome</location>
        <location evidence="3">Multivesicular body membrane</location>
        <topology evidence="3">Single-pass type II membrane protein</topology>
    </subcellularLocation>
    <subcellularLocation>
        <location evidence="2">Prevacuolar compartment membrane</location>
        <topology evidence="2">Single-pass type II membrane protein</topology>
    </subcellularLocation>
</comment>
<dbReference type="VEuPathDB" id="FungiDB:SOCG_02162"/>
<keyword evidence="13" id="KW-0072">Autophagy</keyword>
<evidence type="ECO:0000256" key="3">
    <source>
        <dbReference type="ARBA" id="ARBA00004343"/>
    </source>
</evidence>
<sequence>MPNSSFILWIAVISVISQVCNSFRISNEWVQRLQPSDEFVNVKLRHVFHHGLNTQYNQQYRLDTHKKDVYENSNDVFRLKMKSTEATTLKNQSRELLNYYRENSMRGIHVEQSSNDIWTKSKIVLPDVTDKATVYSLGKMSFNAYQKIPFDGDWLDVGPDWNITPPEGFGWDEDGLRGHVFSNNDNSTVIISMKGTSIYGIGRGTSQKDRINDNLLFSCCCARVSWAWTTVCDCYKSTYTCRQTCLEDEVQSATRYYSASLDIYYNVRDLYPDAQIWLTGHSLGGATASLMGLSFGIPTVTFEAPGELMAARRLHLPMPPGLPDEESLIWHIGHTADPIFLGKCTGPTSLCWAGGYAMESVCHTGQECIYDVAKDKGWHISLTHHRMQSVLNDVIDTYDEVPVCAHTPNCVDCFLWEFPDDEK</sequence>
<comment type="similarity">
    <text evidence="4">Belongs to the AB hydrolase superfamily. Lipase family.</text>
</comment>
<comment type="function">
    <text evidence="17">Lipase which is essential for lysis of subvacuolar cytoplasm to vacuole targeted bodies and intravacuolar autophagic bodies. Involved in the lysis of intravacuolar multivesicular body (MVB) vesicles. The intravacuolar membrane disintegration by ATG15 is critical to life span extension.</text>
</comment>
<dbReference type="Pfam" id="PF01764">
    <property type="entry name" value="Lipase_3"/>
    <property type="match status" value="1"/>
</dbReference>
<evidence type="ECO:0000256" key="13">
    <source>
        <dbReference type="ARBA" id="ARBA00023006"/>
    </source>
</evidence>
<comment type="subunit">
    <text evidence="5">Binds to both phosphatidylinositol (PI) and phosphatidylinositol 3,5-bisphosphate (PIP2).</text>
</comment>
<dbReference type="OMA" id="ECLENSI"/>
<dbReference type="AlphaFoldDB" id="S9R935"/>
<organism evidence="21 22">
    <name type="scientific">Schizosaccharomyces octosporus (strain yFS286)</name>
    <name type="common">Fission yeast</name>
    <name type="synonym">Octosporomyces octosporus</name>
    <dbReference type="NCBI Taxonomy" id="483514"/>
    <lineage>
        <taxon>Eukaryota</taxon>
        <taxon>Fungi</taxon>
        <taxon>Dikarya</taxon>
        <taxon>Ascomycota</taxon>
        <taxon>Taphrinomycotina</taxon>
        <taxon>Schizosaccharomycetes</taxon>
        <taxon>Schizosaccharomycetales</taxon>
        <taxon>Schizosaccharomycetaceae</taxon>
        <taxon>Schizosaccharomyces</taxon>
    </lineage>
</organism>
<dbReference type="RefSeq" id="XP_013016110.1">
    <property type="nucleotide sequence ID" value="XM_013160656.1"/>
</dbReference>
<proteinExistence type="inferred from homology"/>
<dbReference type="GO" id="GO:0034727">
    <property type="term" value="P:piecemeal microautophagy of the nucleus"/>
    <property type="evidence" value="ECO:0007669"/>
    <property type="project" value="EnsemblFungi"/>
</dbReference>
<gene>
    <name evidence="21" type="ORF">SOCG_02162</name>
</gene>
<evidence type="ECO:0000256" key="18">
    <source>
        <dbReference type="ARBA" id="ARBA00029828"/>
    </source>
</evidence>
<protein>
    <recommendedName>
        <fullName evidence="6">triacylglycerol lipase</fullName>
        <ecNumber evidence="6">3.1.1.3</ecNumber>
    </recommendedName>
    <alternativeName>
        <fullName evidence="18">Autophagy-related protein 15</fullName>
    </alternativeName>
</protein>
<dbReference type="GO" id="GO:0004806">
    <property type="term" value="F:triacylglycerol lipase activity"/>
    <property type="evidence" value="ECO:0007669"/>
    <property type="project" value="UniProtKB-EC"/>
</dbReference>
<dbReference type="EC" id="3.1.1.3" evidence="6"/>
<dbReference type="SUPFAM" id="SSF53474">
    <property type="entry name" value="alpha/beta-Hydrolases"/>
    <property type="match status" value="1"/>
</dbReference>
<dbReference type="eggNOG" id="KOG4540">
    <property type="taxonomic scope" value="Eukaryota"/>
</dbReference>
<dbReference type="GO" id="GO:0006660">
    <property type="term" value="P:phosphatidylserine catabolic process"/>
    <property type="evidence" value="ECO:0007669"/>
    <property type="project" value="EnsemblFungi"/>
</dbReference>
<keyword evidence="9" id="KW-0378">Hydrolase</keyword>
<dbReference type="InterPro" id="IPR002921">
    <property type="entry name" value="Fungal_lipase-type"/>
</dbReference>
<dbReference type="Proteomes" id="UP000016088">
    <property type="component" value="Unassembled WGS sequence"/>
</dbReference>
<evidence type="ECO:0000259" key="20">
    <source>
        <dbReference type="Pfam" id="PF01764"/>
    </source>
</evidence>
<dbReference type="HOGENOM" id="CLU_028295_1_1_1"/>
<evidence type="ECO:0000256" key="8">
    <source>
        <dbReference type="ARBA" id="ARBA00022753"/>
    </source>
</evidence>
<keyword evidence="16" id="KW-0325">Glycoprotein</keyword>
<keyword evidence="11" id="KW-0735">Signal-anchor</keyword>
<dbReference type="GO" id="GO:0006624">
    <property type="term" value="P:vacuolar protein processing"/>
    <property type="evidence" value="ECO:0007669"/>
    <property type="project" value="EnsemblFungi"/>
</dbReference>